<name>A0A8J2YFH7_9RHOB</name>
<comment type="caution">
    <text evidence="1">The sequence shown here is derived from an EMBL/GenBank/DDBJ whole genome shotgun (WGS) entry which is preliminary data.</text>
</comment>
<dbReference type="EMBL" id="BMCP01000001">
    <property type="protein sequence ID" value="GGE32391.1"/>
    <property type="molecule type" value="Genomic_DNA"/>
</dbReference>
<evidence type="ECO:0000313" key="1">
    <source>
        <dbReference type="EMBL" id="GGE32391.1"/>
    </source>
</evidence>
<reference evidence="1" key="2">
    <citation type="submission" date="2020-09" db="EMBL/GenBank/DDBJ databases">
        <authorList>
            <person name="Sun Q."/>
            <person name="Sedlacek I."/>
        </authorList>
    </citation>
    <scope>NUCLEOTIDE SEQUENCE</scope>
    <source>
        <strain evidence="1">CCM 7684</strain>
    </source>
</reference>
<dbReference type="AlphaFoldDB" id="A0A8J2YFH7"/>
<proteinExistence type="predicted"/>
<protein>
    <submittedName>
        <fullName evidence="1">Uncharacterized protein</fullName>
    </submittedName>
</protein>
<gene>
    <name evidence="1" type="ORF">GCM10007276_07070</name>
</gene>
<reference evidence="1" key="1">
    <citation type="journal article" date="2014" name="Int. J. Syst. Evol. Microbiol.">
        <title>Complete genome sequence of Corynebacterium casei LMG S-19264T (=DSM 44701T), isolated from a smear-ripened cheese.</title>
        <authorList>
            <consortium name="US DOE Joint Genome Institute (JGI-PGF)"/>
            <person name="Walter F."/>
            <person name="Albersmeier A."/>
            <person name="Kalinowski J."/>
            <person name="Ruckert C."/>
        </authorList>
    </citation>
    <scope>NUCLEOTIDE SEQUENCE</scope>
    <source>
        <strain evidence="1">CCM 7684</strain>
    </source>
</reference>
<dbReference type="Proteomes" id="UP000602745">
    <property type="component" value="Unassembled WGS sequence"/>
</dbReference>
<organism evidence="1 2">
    <name type="scientific">Agaricicola taiwanensis</name>
    <dbReference type="NCBI Taxonomy" id="591372"/>
    <lineage>
        <taxon>Bacteria</taxon>
        <taxon>Pseudomonadati</taxon>
        <taxon>Pseudomonadota</taxon>
        <taxon>Alphaproteobacteria</taxon>
        <taxon>Rhodobacterales</taxon>
        <taxon>Paracoccaceae</taxon>
        <taxon>Agaricicola</taxon>
    </lineage>
</organism>
<dbReference type="RefSeq" id="WP_188408309.1">
    <property type="nucleotide sequence ID" value="NZ_BMCP01000001.1"/>
</dbReference>
<evidence type="ECO:0000313" key="2">
    <source>
        <dbReference type="Proteomes" id="UP000602745"/>
    </source>
</evidence>
<accession>A0A8J2YFH7</accession>
<keyword evidence="2" id="KW-1185">Reference proteome</keyword>
<sequence>MKANLAKSMQARMPFQIAQKILRQLDLDRGMGWEKTVQKIASDDLTDEQVSSLEAALREHIFCGEKSVRFFHISDDERSLCQSSQFLEPIPESEFRKHYPASVPEDQLAGLPNKPILTAIETVGEDTAFVFCSVRTQTIREPIRPDQLPTETASDLFQSYEEIVGLKTKRIQAFDVIWIPGKSKLADARVDQPLGMLGEAAENAHIDLAEAFNKLVGQNIFSNPINLFPLIEKMYGDEKEGVVVELGFGTSTASVKQEKMRRQGACLRKESYHVGGKANLPTPIEPYRVSIMWKLPLRHDQFSTPELSLNSSVRIAGSAMPSMLSVNLRKCLGNSDYNFVRSRIASHLYGSPTAAKPNP</sequence>